<evidence type="ECO:0000256" key="2">
    <source>
        <dbReference type="SAM" id="Phobius"/>
    </source>
</evidence>
<dbReference type="EMBL" id="MU129430">
    <property type="protein sequence ID" value="KAF9503155.1"/>
    <property type="molecule type" value="Genomic_DNA"/>
</dbReference>
<name>A0A9P6DM39_9AGAM</name>
<evidence type="ECO:0000313" key="3">
    <source>
        <dbReference type="EMBL" id="KAF9503155.1"/>
    </source>
</evidence>
<organism evidence="3 4">
    <name type="scientific">Hydnum rufescens UP504</name>
    <dbReference type="NCBI Taxonomy" id="1448309"/>
    <lineage>
        <taxon>Eukaryota</taxon>
        <taxon>Fungi</taxon>
        <taxon>Dikarya</taxon>
        <taxon>Basidiomycota</taxon>
        <taxon>Agaricomycotina</taxon>
        <taxon>Agaricomycetes</taxon>
        <taxon>Cantharellales</taxon>
        <taxon>Hydnaceae</taxon>
        <taxon>Hydnum</taxon>
    </lineage>
</organism>
<protein>
    <submittedName>
        <fullName evidence="3">Uncharacterized protein</fullName>
    </submittedName>
</protein>
<dbReference type="Proteomes" id="UP000886523">
    <property type="component" value="Unassembled WGS sequence"/>
</dbReference>
<accession>A0A9P6DM39</accession>
<sequence length="148" mass="16679">MNPTNEIPPSKPLRKTTPNDNAIRRGRQRWGWADRAAQRHHANDTADITPHRTTPAEAGVVLHKCHAPATAGVWFLGHWAIRCWVLVWRAVVCFGLALAAWALVISKETYLMTTHPQQRLQRGGNNSTPAIAGTQEVPTCWRYKHNIH</sequence>
<gene>
    <name evidence="3" type="ORF">BS47DRAFT_1369750</name>
</gene>
<evidence type="ECO:0000313" key="4">
    <source>
        <dbReference type="Proteomes" id="UP000886523"/>
    </source>
</evidence>
<evidence type="ECO:0000256" key="1">
    <source>
        <dbReference type="SAM" id="MobiDB-lite"/>
    </source>
</evidence>
<keyword evidence="2" id="KW-0472">Membrane</keyword>
<comment type="caution">
    <text evidence="3">The sequence shown here is derived from an EMBL/GenBank/DDBJ whole genome shotgun (WGS) entry which is preliminary data.</text>
</comment>
<keyword evidence="2" id="KW-0812">Transmembrane</keyword>
<keyword evidence="4" id="KW-1185">Reference proteome</keyword>
<reference evidence="3" key="1">
    <citation type="journal article" date="2020" name="Nat. Commun.">
        <title>Large-scale genome sequencing of mycorrhizal fungi provides insights into the early evolution of symbiotic traits.</title>
        <authorList>
            <person name="Miyauchi S."/>
            <person name="Kiss E."/>
            <person name="Kuo A."/>
            <person name="Drula E."/>
            <person name="Kohler A."/>
            <person name="Sanchez-Garcia M."/>
            <person name="Morin E."/>
            <person name="Andreopoulos B."/>
            <person name="Barry K.W."/>
            <person name="Bonito G."/>
            <person name="Buee M."/>
            <person name="Carver A."/>
            <person name="Chen C."/>
            <person name="Cichocki N."/>
            <person name="Clum A."/>
            <person name="Culley D."/>
            <person name="Crous P.W."/>
            <person name="Fauchery L."/>
            <person name="Girlanda M."/>
            <person name="Hayes R.D."/>
            <person name="Keri Z."/>
            <person name="LaButti K."/>
            <person name="Lipzen A."/>
            <person name="Lombard V."/>
            <person name="Magnuson J."/>
            <person name="Maillard F."/>
            <person name="Murat C."/>
            <person name="Nolan M."/>
            <person name="Ohm R.A."/>
            <person name="Pangilinan J."/>
            <person name="Pereira M.F."/>
            <person name="Perotto S."/>
            <person name="Peter M."/>
            <person name="Pfister S."/>
            <person name="Riley R."/>
            <person name="Sitrit Y."/>
            <person name="Stielow J.B."/>
            <person name="Szollosi G."/>
            <person name="Zifcakova L."/>
            <person name="Stursova M."/>
            <person name="Spatafora J.W."/>
            <person name="Tedersoo L."/>
            <person name="Vaario L.M."/>
            <person name="Yamada A."/>
            <person name="Yan M."/>
            <person name="Wang P."/>
            <person name="Xu J."/>
            <person name="Bruns T."/>
            <person name="Baldrian P."/>
            <person name="Vilgalys R."/>
            <person name="Dunand C."/>
            <person name="Henrissat B."/>
            <person name="Grigoriev I.V."/>
            <person name="Hibbett D."/>
            <person name="Nagy L.G."/>
            <person name="Martin F.M."/>
        </authorList>
    </citation>
    <scope>NUCLEOTIDE SEQUENCE</scope>
    <source>
        <strain evidence="3">UP504</strain>
    </source>
</reference>
<dbReference type="AlphaFoldDB" id="A0A9P6DM39"/>
<proteinExistence type="predicted"/>
<feature type="region of interest" description="Disordered" evidence="1">
    <location>
        <begin position="1"/>
        <end position="21"/>
    </location>
</feature>
<feature type="transmembrane region" description="Helical" evidence="2">
    <location>
        <begin position="86"/>
        <end position="105"/>
    </location>
</feature>
<keyword evidence="2" id="KW-1133">Transmembrane helix</keyword>